<sequence>MTSPPALERISPQPTSKRHMSFNYSQRYPEPSKHTQQAATNLDQDVNASRAQRYQEKQPEVKQYLVDVLGSQLFDHKFGDPQLKSTDLMDVLHDGEVLCKLGQKVSVSANPTTKFRSSKMPFVQMENISFFLSLCEAIGVPHDEIFVTVDMYESKDPYQVILTLMSFSRQAQAHDPATFTAMIGPKVAKARPQIPTKPHRLKN</sequence>
<dbReference type="PANTHER" id="PTHR47385">
    <property type="entry name" value="CALPONIN"/>
    <property type="match status" value="1"/>
</dbReference>
<accession>A0A642ULP4</accession>
<dbReference type="OMA" id="EVKQYLY"/>
<dbReference type="Proteomes" id="UP000449547">
    <property type="component" value="Unassembled WGS sequence"/>
</dbReference>
<dbReference type="InterPro" id="IPR001715">
    <property type="entry name" value="CH_dom"/>
</dbReference>
<dbReference type="RefSeq" id="XP_034011852.1">
    <property type="nucleotide sequence ID" value="XM_034156378.1"/>
</dbReference>
<protein>
    <recommendedName>
        <fullName evidence="2">Calponin-homology (CH) domain-containing protein</fullName>
    </recommendedName>
</protein>
<evidence type="ECO:0000259" key="2">
    <source>
        <dbReference type="PROSITE" id="PS50021"/>
    </source>
</evidence>
<dbReference type="OrthoDB" id="21595at2759"/>
<dbReference type="SUPFAM" id="SSF47576">
    <property type="entry name" value="Calponin-homology domain, CH-domain"/>
    <property type="match status" value="1"/>
</dbReference>
<dbReference type="EMBL" id="SWFT01000105">
    <property type="protein sequence ID" value="KAA8901229.1"/>
    <property type="molecule type" value="Genomic_DNA"/>
</dbReference>
<gene>
    <name evidence="3" type="ORF">DIURU_003599</name>
</gene>
<dbReference type="PRINTS" id="PR00888">
    <property type="entry name" value="SM22CALPONIN"/>
</dbReference>
<dbReference type="InterPro" id="IPR036872">
    <property type="entry name" value="CH_dom_sf"/>
</dbReference>
<dbReference type="GO" id="GO:0007015">
    <property type="term" value="P:actin filament organization"/>
    <property type="evidence" value="ECO:0007669"/>
    <property type="project" value="TreeGrafter"/>
</dbReference>
<dbReference type="SMART" id="SM00033">
    <property type="entry name" value="CH"/>
    <property type="match status" value="1"/>
</dbReference>
<dbReference type="GeneID" id="54782250"/>
<dbReference type="PANTHER" id="PTHR47385:SF14">
    <property type="entry name" value="TRANSGELIN"/>
    <property type="match status" value="1"/>
</dbReference>
<keyword evidence="4" id="KW-1185">Reference proteome</keyword>
<dbReference type="Gene3D" id="1.10.418.10">
    <property type="entry name" value="Calponin-like domain"/>
    <property type="match status" value="1"/>
</dbReference>
<feature type="domain" description="Calponin-homology (CH)" evidence="2">
    <location>
        <begin position="59"/>
        <end position="171"/>
    </location>
</feature>
<dbReference type="VEuPathDB" id="FungiDB:DIURU_003599"/>
<evidence type="ECO:0000313" key="4">
    <source>
        <dbReference type="Proteomes" id="UP000449547"/>
    </source>
</evidence>
<organism evidence="3 4">
    <name type="scientific">Diutina rugosa</name>
    <name type="common">Yeast</name>
    <name type="synonym">Candida rugosa</name>
    <dbReference type="NCBI Taxonomy" id="5481"/>
    <lineage>
        <taxon>Eukaryota</taxon>
        <taxon>Fungi</taxon>
        <taxon>Dikarya</taxon>
        <taxon>Ascomycota</taxon>
        <taxon>Saccharomycotina</taxon>
        <taxon>Pichiomycetes</taxon>
        <taxon>Debaryomycetaceae</taxon>
        <taxon>Diutina</taxon>
    </lineage>
</organism>
<evidence type="ECO:0000313" key="3">
    <source>
        <dbReference type="EMBL" id="KAA8901229.1"/>
    </source>
</evidence>
<reference evidence="3 4" key="1">
    <citation type="submission" date="2019-07" db="EMBL/GenBank/DDBJ databases">
        <title>Genome assembly of two rare yeast pathogens: Diutina rugosa and Trichomonascus ciferrii.</title>
        <authorList>
            <person name="Mixao V."/>
            <person name="Saus E."/>
            <person name="Hansen A."/>
            <person name="Lass-Flor C."/>
            <person name="Gabaldon T."/>
        </authorList>
    </citation>
    <scope>NUCLEOTIDE SEQUENCE [LARGE SCALE GENOMIC DNA]</scope>
    <source>
        <strain evidence="3 4">CBS 613</strain>
    </source>
</reference>
<dbReference type="InterPro" id="IPR050606">
    <property type="entry name" value="Calponin-like"/>
</dbReference>
<comment type="caution">
    <text evidence="3">The sequence shown here is derived from an EMBL/GenBank/DDBJ whole genome shotgun (WGS) entry which is preliminary data.</text>
</comment>
<dbReference type="GO" id="GO:0015629">
    <property type="term" value="C:actin cytoskeleton"/>
    <property type="evidence" value="ECO:0007669"/>
    <property type="project" value="TreeGrafter"/>
</dbReference>
<name>A0A642ULP4_DIURU</name>
<dbReference type="InterPro" id="IPR003096">
    <property type="entry name" value="SM22_calponin"/>
</dbReference>
<evidence type="ECO:0000256" key="1">
    <source>
        <dbReference type="SAM" id="MobiDB-lite"/>
    </source>
</evidence>
<dbReference type="PROSITE" id="PS50021">
    <property type="entry name" value="CH"/>
    <property type="match status" value="1"/>
</dbReference>
<proteinExistence type="predicted"/>
<dbReference type="GO" id="GO:0051015">
    <property type="term" value="F:actin filament binding"/>
    <property type="evidence" value="ECO:0007669"/>
    <property type="project" value="TreeGrafter"/>
</dbReference>
<dbReference type="AlphaFoldDB" id="A0A642ULP4"/>
<dbReference type="Pfam" id="PF00307">
    <property type="entry name" value="CH"/>
    <property type="match status" value="1"/>
</dbReference>
<feature type="region of interest" description="Disordered" evidence="1">
    <location>
        <begin position="1"/>
        <end position="42"/>
    </location>
</feature>